<dbReference type="Pfam" id="PF00535">
    <property type="entry name" value="Glycos_transf_2"/>
    <property type="match status" value="1"/>
</dbReference>
<keyword evidence="6" id="KW-1185">Reference proteome</keyword>
<evidence type="ECO:0000259" key="4">
    <source>
        <dbReference type="Pfam" id="PF00535"/>
    </source>
</evidence>
<dbReference type="AlphaFoldDB" id="A0A8B6HSW1"/>
<dbReference type="GO" id="GO:0005794">
    <property type="term" value="C:Golgi apparatus"/>
    <property type="evidence" value="ECO:0007669"/>
    <property type="project" value="TreeGrafter"/>
</dbReference>
<feature type="region of interest" description="Disordered" evidence="2">
    <location>
        <begin position="56"/>
        <end position="88"/>
    </location>
</feature>
<proteinExistence type="predicted"/>
<keyword evidence="3" id="KW-1133">Transmembrane helix</keyword>
<keyword evidence="3" id="KW-0812">Transmembrane</keyword>
<feature type="compositionally biased region" description="Basic and acidic residues" evidence="2">
    <location>
        <begin position="61"/>
        <end position="79"/>
    </location>
</feature>
<evidence type="ECO:0000256" key="1">
    <source>
        <dbReference type="ARBA" id="ARBA00023157"/>
    </source>
</evidence>
<dbReference type="InterPro" id="IPR001173">
    <property type="entry name" value="Glyco_trans_2-like"/>
</dbReference>
<evidence type="ECO:0000313" key="6">
    <source>
        <dbReference type="Proteomes" id="UP000596742"/>
    </source>
</evidence>
<feature type="domain" description="Glycosyltransferase 2-like" evidence="4">
    <location>
        <begin position="209"/>
        <end position="307"/>
    </location>
</feature>
<gene>
    <name evidence="5" type="ORF">MGAL_10B013187</name>
</gene>
<dbReference type="OrthoDB" id="6158576at2759"/>
<comment type="caution">
    <text evidence="5">The sequence shown here is derived from an EMBL/GenBank/DDBJ whole genome shotgun (WGS) entry which is preliminary data.</text>
</comment>
<dbReference type="Gene3D" id="3.90.550.10">
    <property type="entry name" value="Spore Coat Polysaccharide Biosynthesis Protein SpsA, Chain A"/>
    <property type="match status" value="1"/>
</dbReference>
<evidence type="ECO:0000256" key="2">
    <source>
        <dbReference type="SAM" id="MobiDB-lite"/>
    </source>
</evidence>
<dbReference type="PANTHER" id="PTHR11675">
    <property type="entry name" value="N-ACETYLGALACTOSAMINYLTRANSFERASE"/>
    <property type="match status" value="1"/>
</dbReference>
<dbReference type="EMBL" id="UYJE01010551">
    <property type="protein sequence ID" value="VDI84254.1"/>
    <property type="molecule type" value="Genomic_DNA"/>
</dbReference>
<dbReference type="PANTHER" id="PTHR11675:SF131">
    <property type="entry name" value="POLYPEPTIDE N-ACETYLGALACTOSAMINYLTRANSFERASE 9-RELATED"/>
    <property type="match status" value="1"/>
</dbReference>
<accession>A0A8B6HSW1</accession>
<dbReference type="SUPFAM" id="SSF53448">
    <property type="entry name" value="Nucleotide-diphospho-sugar transferases"/>
    <property type="match status" value="1"/>
</dbReference>
<evidence type="ECO:0000313" key="5">
    <source>
        <dbReference type="EMBL" id="VDI84254.1"/>
    </source>
</evidence>
<reference evidence="5" key="1">
    <citation type="submission" date="2018-11" db="EMBL/GenBank/DDBJ databases">
        <authorList>
            <person name="Alioto T."/>
            <person name="Alioto T."/>
        </authorList>
    </citation>
    <scope>NUCLEOTIDE SEQUENCE</scope>
</reference>
<sequence>MNLVRLIRRKLSAPIFLLLLVAFLWYSIFMVEDMTGPNDVDTESMDVYDVKLRQAINENTPPRDHVKPLEPPDDHDKNPESPNFPIHDKMKEPAVDQQIDNIHEQNVNIDENKQEVNKKDEKLQIKPPLKTVPKFDVLVKEGLGENGQPVNISKDSLSEEQKRDYKTGWKNNAFNEYLSNRISLDRTLQDPRDEKCKLIKYPENLPDVSVIVTFHNEAWSVLLRSVHSIVNRTPKHLLREVILADDCSDMPHLAEPLDKYLEDFPKVKVVRALNREGLIRARLRGYRAATGTVLVFLDSHIECAEGTKELDKSEFIPGVSFSAEEHDTDFKFCLLV</sequence>
<evidence type="ECO:0000256" key="3">
    <source>
        <dbReference type="SAM" id="Phobius"/>
    </source>
</evidence>
<dbReference type="Proteomes" id="UP000596742">
    <property type="component" value="Unassembled WGS sequence"/>
</dbReference>
<keyword evidence="1" id="KW-1015">Disulfide bond</keyword>
<organism evidence="5 6">
    <name type="scientific">Mytilus galloprovincialis</name>
    <name type="common">Mediterranean mussel</name>
    <dbReference type="NCBI Taxonomy" id="29158"/>
    <lineage>
        <taxon>Eukaryota</taxon>
        <taxon>Metazoa</taxon>
        <taxon>Spiralia</taxon>
        <taxon>Lophotrochozoa</taxon>
        <taxon>Mollusca</taxon>
        <taxon>Bivalvia</taxon>
        <taxon>Autobranchia</taxon>
        <taxon>Pteriomorphia</taxon>
        <taxon>Mytilida</taxon>
        <taxon>Mytiloidea</taxon>
        <taxon>Mytilidae</taxon>
        <taxon>Mytilinae</taxon>
        <taxon>Mytilus</taxon>
    </lineage>
</organism>
<dbReference type="InterPro" id="IPR029044">
    <property type="entry name" value="Nucleotide-diphossugar_trans"/>
</dbReference>
<dbReference type="GO" id="GO:0004653">
    <property type="term" value="F:polypeptide N-acetylgalactosaminyltransferase activity"/>
    <property type="evidence" value="ECO:0007669"/>
    <property type="project" value="TreeGrafter"/>
</dbReference>
<dbReference type="GO" id="GO:0006493">
    <property type="term" value="P:protein O-linked glycosylation"/>
    <property type="evidence" value="ECO:0007669"/>
    <property type="project" value="TreeGrafter"/>
</dbReference>
<name>A0A8B6HSW1_MYTGA</name>
<protein>
    <recommendedName>
        <fullName evidence="4">Glycosyltransferase 2-like domain-containing protein</fullName>
    </recommendedName>
</protein>
<feature type="transmembrane region" description="Helical" evidence="3">
    <location>
        <begin position="12"/>
        <end position="31"/>
    </location>
</feature>
<keyword evidence="3" id="KW-0472">Membrane</keyword>